<organism evidence="1 2">
    <name type="scientific">Citrus sinensis</name>
    <name type="common">Sweet orange</name>
    <name type="synonym">Citrus aurantium var. sinensis</name>
    <dbReference type="NCBI Taxonomy" id="2711"/>
    <lineage>
        <taxon>Eukaryota</taxon>
        <taxon>Viridiplantae</taxon>
        <taxon>Streptophyta</taxon>
        <taxon>Embryophyta</taxon>
        <taxon>Tracheophyta</taxon>
        <taxon>Spermatophyta</taxon>
        <taxon>Magnoliopsida</taxon>
        <taxon>eudicotyledons</taxon>
        <taxon>Gunneridae</taxon>
        <taxon>Pentapetalae</taxon>
        <taxon>rosids</taxon>
        <taxon>malvids</taxon>
        <taxon>Sapindales</taxon>
        <taxon>Rutaceae</taxon>
        <taxon>Aurantioideae</taxon>
        <taxon>Citrus</taxon>
    </lineage>
</organism>
<keyword evidence="2" id="KW-1185">Reference proteome</keyword>
<gene>
    <name evidence="1" type="ORF">CISIN_1g0410152mg</name>
</gene>
<proteinExistence type="predicted"/>
<sequence length="12" mass="1198">KKIGANISHGAC</sequence>
<evidence type="ECO:0000313" key="1">
    <source>
        <dbReference type="EMBL" id="KDO49960.1"/>
    </source>
</evidence>
<dbReference type="EMBL" id="KK785096">
    <property type="protein sequence ID" value="KDO49960.1"/>
    <property type="molecule type" value="Genomic_DNA"/>
</dbReference>
<name>A0A067E7V1_CITSI</name>
<protein>
    <submittedName>
        <fullName evidence="1">Uncharacterized protein</fullName>
    </submittedName>
</protein>
<dbReference type="Proteomes" id="UP000027120">
    <property type="component" value="Unassembled WGS sequence"/>
</dbReference>
<reference evidence="1 2" key="1">
    <citation type="submission" date="2014-04" db="EMBL/GenBank/DDBJ databases">
        <authorList>
            <consortium name="International Citrus Genome Consortium"/>
            <person name="Gmitter F."/>
            <person name="Chen C."/>
            <person name="Farmerie W."/>
            <person name="Harkins T."/>
            <person name="Desany B."/>
            <person name="Mohiuddin M."/>
            <person name="Kodira C."/>
            <person name="Borodovsky M."/>
            <person name="Lomsadze A."/>
            <person name="Burns P."/>
            <person name="Jenkins J."/>
            <person name="Prochnik S."/>
            <person name="Shu S."/>
            <person name="Chapman J."/>
            <person name="Pitluck S."/>
            <person name="Schmutz J."/>
            <person name="Rokhsar D."/>
        </authorList>
    </citation>
    <scope>NUCLEOTIDE SEQUENCE</scope>
</reference>
<evidence type="ECO:0000313" key="2">
    <source>
        <dbReference type="Proteomes" id="UP000027120"/>
    </source>
</evidence>
<accession>A0A067E7V1</accession>
<feature type="non-terminal residue" evidence="1">
    <location>
        <position position="1"/>
    </location>
</feature>